<evidence type="ECO:0000256" key="1">
    <source>
        <dbReference type="SAM" id="Phobius"/>
    </source>
</evidence>
<keyword evidence="1" id="KW-1133">Transmembrane helix</keyword>
<evidence type="ECO:0000313" key="3">
    <source>
        <dbReference type="Proteomes" id="UP001597369"/>
    </source>
</evidence>
<comment type="caution">
    <text evidence="2">The sequence shown here is derived from an EMBL/GenBank/DDBJ whole genome shotgun (WGS) entry which is preliminary data.</text>
</comment>
<dbReference type="RefSeq" id="WP_229962015.1">
    <property type="nucleotide sequence ID" value="NZ_JAJJWI010000017.1"/>
</dbReference>
<organism evidence="2 3">
    <name type="scientific">Pontibacter silvestris</name>
    <dbReference type="NCBI Taxonomy" id="2305183"/>
    <lineage>
        <taxon>Bacteria</taxon>
        <taxon>Pseudomonadati</taxon>
        <taxon>Bacteroidota</taxon>
        <taxon>Cytophagia</taxon>
        <taxon>Cytophagales</taxon>
        <taxon>Hymenobacteraceae</taxon>
        <taxon>Pontibacter</taxon>
    </lineage>
</organism>
<keyword evidence="1" id="KW-0812">Transmembrane</keyword>
<protein>
    <recommendedName>
        <fullName evidence="4">Cardiolipin synthase N-terminal domain-containing protein</fullName>
    </recommendedName>
</protein>
<reference evidence="3" key="1">
    <citation type="journal article" date="2019" name="Int. J. Syst. Evol. Microbiol.">
        <title>The Global Catalogue of Microorganisms (GCM) 10K type strain sequencing project: providing services to taxonomists for standard genome sequencing and annotation.</title>
        <authorList>
            <consortium name="The Broad Institute Genomics Platform"/>
            <consortium name="The Broad Institute Genome Sequencing Center for Infectious Disease"/>
            <person name="Wu L."/>
            <person name="Ma J."/>
        </authorList>
    </citation>
    <scope>NUCLEOTIDE SEQUENCE [LARGE SCALE GENOMIC DNA]</scope>
    <source>
        <strain evidence="3">JCM 16545</strain>
    </source>
</reference>
<gene>
    <name evidence="2" type="ORF">ACFSKU_01805</name>
</gene>
<dbReference type="EMBL" id="JBHUHV010000004">
    <property type="protein sequence ID" value="MFD2065604.1"/>
    <property type="molecule type" value="Genomic_DNA"/>
</dbReference>
<accession>A0ABW4WS71</accession>
<dbReference type="Proteomes" id="UP001597369">
    <property type="component" value="Unassembled WGS sequence"/>
</dbReference>
<name>A0ABW4WS71_9BACT</name>
<sequence length="74" mass="8364">MDLTINFIFLTILTLYVLLMGFILTGIYFDAEQRGANGWLVAGLVFFSGTILGTLAWLVFRPKMQPQPIPVRRS</sequence>
<keyword evidence="1" id="KW-0472">Membrane</keyword>
<evidence type="ECO:0000313" key="2">
    <source>
        <dbReference type="EMBL" id="MFD2065604.1"/>
    </source>
</evidence>
<feature type="transmembrane region" description="Helical" evidence="1">
    <location>
        <begin position="7"/>
        <end position="29"/>
    </location>
</feature>
<evidence type="ECO:0008006" key="4">
    <source>
        <dbReference type="Google" id="ProtNLM"/>
    </source>
</evidence>
<proteinExistence type="predicted"/>
<keyword evidence="3" id="KW-1185">Reference proteome</keyword>
<feature type="transmembrane region" description="Helical" evidence="1">
    <location>
        <begin position="41"/>
        <end position="60"/>
    </location>
</feature>